<dbReference type="Gene3D" id="2.40.30.170">
    <property type="match status" value="1"/>
</dbReference>
<dbReference type="PANTHER" id="PTHR30469">
    <property type="entry name" value="MULTIDRUG RESISTANCE PROTEIN MDTA"/>
    <property type="match status" value="1"/>
</dbReference>
<evidence type="ECO:0000256" key="1">
    <source>
        <dbReference type="ARBA" id="ARBA00009477"/>
    </source>
</evidence>
<evidence type="ECO:0000313" key="5">
    <source>
        <dbReference type="EMBL" id="MBI2875276.1"/>
    </source>
</evidence>
<evidence type="ECO:0000313" key="6">
    <source>
        <dbReference type="Proteomes" id="UP000769766"/>
    </source>
</evidence>
<name>A0A932CL12_UNCTE</name>
<dbReference type="GO" id="GO:0015562">
    <property type="term" value="F:efflux transmembrane transporter activity"/>
    <property type="evidence" value="ECO:0007669"/>
    <property type="project" value="TreeGrafter"/>
</dbReference>
<evidence type="ECO:0000259" key="4">
    <source>
        <dbReference type="Pfam" id="PF25954"/>
    </source>
</evidence>
<feature type="domain" description="CusB-like beta-barrel" evidence="4">
    <location>
        <begin position="242"/>
        <end position="313"/>
    </location>
</feature>
<gene>
    <name evidence="5" type="ORF">HYY20_00150</name>
</gene>
<dbReference type="InterPro" id="IPR006143">
    <property type="entry name" value="RND_pump_MFP"/>
</dbReference>
<dbReference type="PANTHER" id="PTHR30469:SF15">
    <property type="entry name" value="HLYD FAMILY OF SECRETION PROTEINS"/>
    <property type="match status" value="1"/>
</dbReference>
<proteinExistence type="inferred from homology"/>
<dbReference type="SUPFAM" id="SSF111369">
    <property type="entry name" value="HlyD-like secretion proteins"/>
    <property type="match status" value="2"/>
</dbReference>
<feature type="domain" description="Multidrug resistance protein MdtA-like alpha-helical hairpin" evidence="3">
    <location>
        <begin position="119"/>
        <end position="179"/>
    </location>
</feature>
<dbReference type="Proteomes" id="UP000769766">
    <property type="component" value="Unassembled WGS sequence"/>
</dbReference>
<dbReference type="EMBL" id="JACPRF010000005">
    <property type="protein sequence ID" value="MBI2875276.1"/>
    <property type="molecule type" value="Genomic_DNA"/>
</dbReference>
<dbReference type="InterPro" id="IPR058792">
    <property type="entry name" value="Beta-barrel_RND_2"/>
</dbReference>
<sequence>MAIGLLTCAPFLAGCSHQEPYDKPLTPVGVRAVEPYSTGGGVRYSASIKPNAQVDLSFKASGYVREILQVRGADGRERDVQEGDWVTPGTILARVREADYRVRVSQVRSQRAEALASAEQARSQLAEARAAWEQARLDLDRASRLLATQSMTRPEYEAAQARFEAAQARVEGAQAQLEAIQARIAGARAQVEEFEIALQDCALKAPIHGLLLKRNIEVGTLVGPGTVGFVLADITSVKAVFGVPDLRVQTLKLGSPLAITTEAIPGVELRGQTTRISPAADPKSRVFEVEITIPNPQHQLKVGMIASLEVAGESPSQPIAVVPLTAIVRSQEHPEGYALFVVEGRKGQPVARHRNVELGEALGNRIAVTQGVKMGERVIVTGATLVTDGEPVRIIP</sequence>
<evidence type="ECO:0000259" key="3">
    <source>
        <dbReference type="Pfam" id="PF25876"/>
    </source>
</evidence>
<keyword evidence="2" id="KW-0175">Coiled coil</keyword>
<dbReference type="Gene3D" id="1.10.287.470">
    <property type="entry name" value="Helix hairpin bin"/>
    <property type="match status" value="1"/>
</dbReference>
<dbReference type="Gene3D" id="2.40.420.20">
    <property type="match status" value="1"/>
</dbReference>
<dbReference type="NCBIfam" id="TIGR01730">
    <property type="entry name" value="RND_mfp"/>
    <property type="match status" value="1"/>
</dbReference>
<comment type="caution">
    <text evidence="5">The sequence shown here is derived from an EMBL/GenBank/DDBJ whole genome shotgun (WGS) entry which is preliminary data.</text>
</comment>
<feature type="coiled-coil region" evidence="2">
    <location>
        <begin position="111"/>
        <end position="197"/>
    </location>
</feature>
<dbReference type="AlphaFoldDB" id="A0A932CL12"/>
<reference evidence="5" key="1">
    <citation type="submission" date="2020-07" db="EMBL/GenBank/DDBJ databases">
        <title>Huge and variable diversity of episymbiotic CPR bacteria and DPANN archaea in groundwater ecosystems.</title>
        <authorList>
            <person name="He C.Y."/>
            <person name="Keren R."/>
            <person name="Whittaker M."/>
            <person name="Farag I.F."/>
            <person name="Doudna J."/>
            <person name="Cate J.H.D."/>
            <person name="Banfield J.F."/>
        </authorList>
    </citation>
    <scope>NUCLEOTIDE SEQUENCE</scope>
    <source>
        <strain evidence="5">NC_groundwater_672_Ag_B-0.1um_62_36</strain>
    </source>
</reference>
<dbReference type="InterPro" id="IPR058624">
    <property type="entry name" value="MdtA-like_HH"/>
</dbReference>
<evidence type="ECO:0000256" key="2">
    <source>
        <dbReference type="SAM" id="Coils"/>
    </source>
</evidence>
<dbReference type="GO" id="GO:1990281">
    <property type="term" value="C:efflux pump complex"/>
    <property type="evidence" value="ECO:0007669"/>
    <property type="project" value="TreeGrafter"/>
</dbReference>
<comment type="similarity">
    <text evidence="1">Belongs to the membrane fusion protein (MFP) (TC 8.A.1) family.</text>
</comment>
<protein>
    <submittedName>
        <fullName evidence="5">Efflux RND transporter periplasmic adaptor subunit</fullName>
    </submittedName>
</protein>
<organism evidence="5 6">
    <name type="scientific">Tectimicrobiota bacterium</name>
    <dbReference type="NCBI Taxonomy" id="2528274"/>
    <lineage>
        <taxon>Bacteria</taxon>
        <taxon>Pseudomonadati</taxon>
        <taxon>Nitrospinota/Tectimicrobiota group</taxon>
        <taxon>Candidatus Tectimicrobiota</taxon>
    </lineage>
</organism>
<dbReference type="Pfam" id="PF25876">
    <property type="entry name" value="HH_MFP_RND"/>
    <property type="match status" value="1"/>
</dbReference>
<dbReference type="Pfam" id="PF25954">
    <property type="entry name" value="Beta-barrel_RND_2"/>
    <property type="match status" value="1"/>
</dbReference>
<accession>A0A932CL12</accession>